<accession>Q137E6</accession>
<protein>
    <submittedName>
        <fullName evidence="2">Uncharacterized protein</fullName>
    </submittedName>
</protein>
<organism evidence="2 3">
    <name type="scientific">Rhodopseudomonas palustris (strain BisB5)</name>
    <dbReference type="NCBI Taxonomy" id="316057"/>
    <lineage>
        <taxon>Bacteria</taxon>
        <taxon>Pseudomonadati</taxon>
        <taxon>Pseudomonadota</taxon>
        <taxon>Alphaproteobacteria</taxon>
        <taxon>Hyphomicrobiales</taxon>
        <taxon>Nitrobacteraceae</taxon>
        <taxon>Rhodopseudomonas</taxon>
    </lineage>
</organism>
<dbReference type="EMBL" id="CP000283">
    <property type="protein sequence ID" value="ABE39793.1"/>
    <property type="molecule type" value="Genomic_DNA"/>
</dbReference>
<evidence type="ECO:0000313" key="2">
    <source>
        <dbReference type="EMBL" id="ABE39793.1"/>
    </source>
</evidence>
<name>Q137E6_RHOPS</name>
<dbReference type="HOGENOM" id="CLU_1601413_0_0_5"/>
<proteinExistence type="predicted"/>
<gene>
    <name evidence="2" type="ordered locus">RPD_2563</name>
</gene>
<reference evidence="2 3" key="1">
    <citation type="submission" date="2006-03" db="EMBL/GenBank/DDBJ databases">
        <title>Complete sequence of Rhodopseudomonas palustris BisB5.</title>
        <authorList>
            <consortium name="US DOE Joint Genome Institute"/>
            <person name="Copeland A."/>
            <person name="Lucas S."/>
            <person name="Lapidus A."/>
            <person name="Barry K."/>
            <person name="Detter J.C."/>
            <person name="Glavina del Rio T."/>
            <person name="Hammon N."/>
            <person name="Israni S."/>
            <person name="Dalin E."/>
            <person name="Tice H."/>
            <person name="Pitluck S."/>
            <person name="Chain P."/>
            <person name="Malfatti S."/>
            <person name="Shin M."/>
            <person name="Vergez L."/>
            <person name="Schmutz J."/>
            <person name="Larimer F."/>
            <person name="Land M."/>
            <person name="Hauser L."/>
            <person name="Pelletier D.A."/>
            <person name="Kyrpides N."/>
            <person name="Lykidis A."/>
            <person name="Oda Y."/>
            <person name="Harwood C.S."/>
            <person name="Richardson P."/>
        </authorList>
    </citation>
    <scope>NUCLEOTIDE SEQUENCE [LARGE SCALE GENOMIC DNA]</scope>
    <source>
        <strain evidence="2 3">BisB5</strain>
    </source>
</reference>
<evidence type="ECO:0000256" key="1">
    <source>
        <dbReference type="SAM" id="MobiDB-lite"/>
    </source>
</evidence>
<dbReference type="KEGG" id="rpd:RPD_2563"/>
<evidence type="ECO:0000313" key="3">
    <source>
        <dbReference type="Proteomes" id="UP000001818"/>
    </source>
</evidence>
<dbReference type="Proteomes" id="UP000001818">
    <property type="component" value="Chromosome"/>
</dbReference>
<sequence>MRRVPATPRADLSNSQGKSVSRRRSVRALHPPLHSEGWGRAAWREGGEFSRWLRTIAQRLVGAPTAAVLGVGTVLPGAGSTGISPASGAPVQPRKRQPLVVAADGDLLPPGRVIARHNARDAASSRHRQPSWRRRVITPAGDPAFVICPAIRRLAKRPSRTGRRGL</sequence>
<feature type="region of interest" description="Disordered" evidence="1">
    <location>
        <begin position="1"/>
        <end position="28"/>
    </location>
</feature>
<dbReference type="AlphaFoldDB" id="Q137E6"/>